<dbReference type="AlphaFoldDB" id="A0A2I1I4I6"/>
<comment type="subcellular location">
    <subcellularLocation>
        <location evidence="1">Cell membrane</location>
        <topology evidence="1">Multi-pass membrane protein</topology>
    </subcellularLocation>
</comment>
<evidence type="ECO:0000256" key="6">
    <source>
        <dbReference type="ARBA" id="ARBA00023136"/>
    </source>
</evidence>
<dbReference type="InterPro" id="IPR020846">
    <property type="entry name" value="MFS_dom"/>
</dbReference>
<keyword evidence="5 7" id="KW-1133">Transmembrane helix</keyword>
<feature type="transmembrane region" description="Helical" evidence="7">
    <location>
        <begin position="12"/>
        <end position="30"/>
    </location>
</feature>
<dbReference type="InterPro" id="IPR010290">
    <property type="entry name" value="TM_effector"/>
</dbReference>
<feature type="transmembrane region" description="Helical" evidence="7">
    <location>
        <begin position="345"/>
        <end position="367"/>
    </location>
</feature>
<dbReference type="PROSITE" id="PS50850">
    <property type="entry name" value="MFS"/>
    <property type="match status" value="1"/>
</dbReference>
<sequence length="437" mass="46411">MSRTFHSLRYFNFRLWFFGNIIASTGMWMQRVAQDWLVLTVLTQNSGTQVGVVTALQFLPILVLSPWAGLLADRLNRRALLQAMQLAHALLGLILGVLILTNTAQLWHVYVLALLGGVAGAIDSPARQAFVSELVPPVSLSNAVGLNSTAFNAARLIGPAVSGLLIDAIGTGWVMIVTAVAFFAPVLTLALMRSADLVPRKVVKRSPGQIREGVSYVKNRPDIVLILVIVAVVSGLGMNFQLTSALMATEIYGKAAGEYGILGSFMAVGALGGSLLAARRAQPRLRLIVSGAAIYGLLEIVLALAPTYESFAVLAIPTGLAMLTMVTAANATIQITTDETVRGRVMALYSMIFLGATPIGSPFIGWVGEQFGARWSILVGGGASLAVGVIAGVWGLIHWNYRVKFHVSAHPIEVEGPAERAYVAALVAEAERNATGK</sequence>
<dbReference type="Proteomes" id="UP000234545">
    <property type="component" value="Unassembled WGS sequence"/>
</dbReference>
<evidence type="ECO:0000313" key="9">
    <source>
        <dbReference type="EMBL" id="PKY66001.1"/>
    </source>
</evidence>
<feature type="domain" description="Major facilitator superfamily (MFS) profile" evidence="8">
    <location>
        <begin position="1"/>
        <end position="400"/>
    </location>
</feature>
<evidence type="ECO:0000313" key="10">
    <source>
        <dbReference type="Proteomes" id="UP000234545"/>
    </source>
</evidence>
<feature type="transmembrane region" description="Helical" evidence="7">
    <location>
        <begin position="172"/>
        <end position="192"/>
    </location>
</feature>
<protein>
    <submittedName>
        <fullName evidence="9">MFS transporter</fullName>
    </submittedName>
</protein>
<keyword evidence="2" id="KW-0813">Transport</keyword>
<feature type="transmembrane region" description="Helical" evidence="7">
    <location>
        <begin position="373"/>
        <end position="397"/>
    </location>
</feature>
<dbReference type="Pfam" id="PF05977">
    <property type="entry name" value="MFS_3"/>
    <property type="match status" value="1"/>
</dbReference>
<gene>
    <name evidence="9" type="ORF">CYJ25_06615</name>
</gene>
<feature type="transmembrane region" description="Helical" evidence="7">
    <location>
        <begin position="259"/>
        <end position="278"/>
    </location>
</feature>
<organism evidence="9 10">
    <name type="scientific">Schaalia turicensis</name>
    <dbReference type="NCBI Taxonomy" id="131111"/>
    <lineage>
        <taxon>Bacteria</taxon>
        <taxon>Bacillati</taxon>
        <taxon>Actinomycetota</taxon>
        <taxon>Actinomycetes</taxon>
        <taxon>Actinomycetales</taxon>
        <taxon>Actinomycetaceae</taxon>
        <taxon>Schaalia</taxon>
    </lineage>
</organism>
<feature type="transmembrane region" description="Helical" evidence="7">
    <location>
        <begin position="50"/>
        <end position="72"/>
    </location>
</feature>
<dbReference type="GO" id="GO:0005886">
    <property type="term" value="C:plasma membrane"/>
    <property type="evidence" value="ECO:0007669"/>
    <property type="project" value="UniProtKB-SubCell"/>
</dbReference>
<evidence type="ECO:0000256" key="2">
    <source>
        <dbReference type="ARBA" id="ARBA00022448"/>
    </source>
</evidence>
<evidence type="ECO:0000256" key="7">
    <source>
        <dbReference type="SAM" id="Phobius"/>
    </source>
</evidence>
<dbReference type="CDD" id="cd06173">
    <property type="entry name" value="MFS_MefA_like"/>
    <property type="match status" value="1"/>
</dbReference>
<dbReference type="InterPro" id="IPR036259">
    <property type="entry name" value="MFS_trans_sf"/>
</dbReference>
<comment type="caution">
    <text evidence="9">The sequence shown here is derived from an EMBL/GenBank/DDBJ whole genome shotgun (WGS) entry which is preliminary data.</text>
</comment>
<feature type="transmembrane region" description="Helical" evidence="7">
    <location>
        <begin position="311"/>
        <end position="333"/>
    </location>
</feature>
<dbReference type="RefSeq" id="WP_101628387.1">
    <property type="nucleotide sequence ID" value="NZ_PKKJ01000008.1"/>
</dbReference>
<dbReference type="GO" id="GO:0022857">
    <property type="term" value="F:transmembrane transporter activity"/>
    <property type="evidence" value="ECO:0007669"/>
    <property type="project" value="InterPro"/>
</dbReference>
<feature type="transmembrane region" description="Helical" evidence="7">
    <location>
        <begin position="223"/>
        <end position="247"/>
    </location>
</feature>
<dbReference type="OrthoDB" id="9775268at2"/>
<accession>A0A2I1I4I6</accession>
<dbReference type="EMBL" id="PKKJ01000008">
    <property type="protein sequence ID" value="PKY66001.1"/>
    <property type="molecule type" value="Genomic_DNA"/>
</dbReference>
<name>A0A2I1I4I6_9ACTO</name>
<evidence type="ECO:0000256" key="3">
    <source>
        <dbReference type="ARBA" id="ARBA00022475"/>
    </source>
</evidence>
<dbReference type="PANTHER" id="PTHR23513">
    <property type="entry name" value="INTEGRAL MEMBRANE EFFLUX PROTEIN-RELATED"/>
    <property type="match status" value="1"/>
</dbReference>
<feature type="transmembrane region" description="Helical" evidence="7">
    <location>
        <begin position="79"/>
        <end position="100"/>
    </location>
</feature>
<dbReference type="PANTHER" id="PTHR23513:SF11">
    <property type="entry name" value="STAPHYLOFERRIN A TRANSPORTER"/>
    <property type="match status" value="1"/>
</dbReference>
<keyword evidence="3" id="KW-1003">Cell membrane</keyword>
<keyword evidence="6 7" id="KW-0472">Membrane</keyword>
<evidence type="ECO:0000256" key="5">
    <source>
        <dbReference type="ARBA" id="ARBA00022989"/>
    </source>
</evidence>
<keyword evidence="4 7" id="KW-0812">Transmembrane</keyword>
<evidence type="ECO:0000256" key="1">
    <source>
        <dbReference type="ARBA" id="ARBA00004651"/>
    </source>
</evidence>
<feature type="transmembrane region" description="Helical" evidence="7">
    <location>
        <begin position="285"/>
        <end position="305"/>
    </location>
</feature>
<reference evidence="9 10" key="1">
    <citation type="submission" date="2017-12" db="EMBL/GenBank/DDBJ databases">
        <title>Phylogenetic diversity of female urinary microbiome.</title>
        <authorList>
            <person name="Thomas-White K."/>
            <person name="Wolfe A.J."/>
        </authorList>
    </citation>
    <scope>NUCLEOTIDE SEQUENCE [LARGE SCALE GENOMIC DNA]</scope>
    <source>
        <strain evidence="9 10">UMB0250</strain>
    </source>
</reference>
<evidence type="ECO:0000259" key="8">
    <source>
        <dbReference type="PROSITE" id="PS50850"/>
    </source>
</evidence>
<dbReference type="SUPFAM" id="SSF103473">
    <property type="entry name" value="MFS general substrate transporter"/>
    <property type="match status" value="1"/>
</dbReference>
<evidence type="ECO:0000256" key="4">
    <source>
        <dbReference type="ARBA" id="ARBA00022692"/>
    </source>
</evidence>
<proteinExistence type="predicted"/>
<dbReference type="Gene3D" id="1.20.1250.20">
    <property type="entry name" value="MFS general substrate transporter like domains"/>
    <property type="match status" value="1"/>
</dbReference>